<dbReference type="AlphaFoldDB" id="A0AAW1QE08"/>
<comment type="caution">
    <text evidence="4">The sequence shown here is derived from an EMBL/GenBank/DDBJ whole genome shotgun (WGS) entry which is preliminary data.</text>
</comment>
<name>A0AAW1QE08_9CHLO</name>
<organism evidence="4 5">
    <name type="scientific">[Myrmecia] bisecta</name>
    <dbReference type="NCBI Taxonomy" id="41462"/>
    <lineage>
        <taxon>Eukaryota</taxon>
        <taxon>Viridiplantae</taxon>
        <taxon>Chlorophyta</taxon>
        <taxon>core chlorophytes</taxon>
        <taxon>Trebouxiophyceae</taxon>
        <taxon>Trebouxiales</taxon>
        <taxon>Trebouxiaceae</taxon>
        <taxon>Myrmecia</taxon>
    </lineage>
</organism>
<keyword evidence="3" id="KW-0677">Repeat</keyword>
<evidence type="ECO:0000313" key="5">
    <source>
        <dbReference type="Proteomes" id="UP001489004"/>
    </source>
</evidence>
<dbReference type="Gene3D" id="3.80.10.10">
    <property type="entry name" value="Ribonuclease Inhibitor"/>
    <property type="match status" value="2"/>
</dbReference>
<proteinExistence type="predicted"/>
<dbReference type="SUPFAM" id="SSF52075">
    <property type="entry name" value="Outer arm dynein light chain 1"/>
    <property type="match status" value="1"/>
</dbReference>
<evidence type="ECO:0000256" key="1">
    <source>
        <dbReference type="ARBA" id="ARBA00004430"/>
    </source>
</evidence>
<dbReference type="InterPro" id="IPR001611">
    <property type="entry name" value="Leu-rich_rpt"/>
</dbReference>
<keyword evidence="5" id="KW-1185">Reference proteome</keyword>
<dbReference type="InterPro" id="IPR032675">
    <property type="entry name" value="LRR_dom_sf"/>
</dbReference>
<evidence type="ECO:0000256" key="2">
    <source>
        <dbReference type="ARBA" id="ARBA00022614"/>
    </source>
</evidence>
<accession>A0AAW1QE08</accession>
<dbReference type="SMART" id="SM00369">
    <property type="entry name" value="LRR_TYP"/>
    <property type="match status" value="3"/>
</dbReference>
<reference evidence="4 5" key="1">
    <citation type="journal article" date="2024" name="Nat. Commun.">
        <title>Phylogenomics reveals the evolutionary origins of lichenization in chlorophyte algae.</title>
        <authorList>
            <person name="Puginier C."/>
            <person name="Libourel C."/>
            <person name="Otte J."/>
            <person name="Skaloud P."/>
            <person name="Haon M."/>
            <person name="Grisel S."/>
            <person name="Petersen M."/>
            <person name="Berrin J.G."/>
            <person name="Delaux P.M."/>
            <person name="Dal Grande F."/>
            <person name="Keller J."/>
        </authorList>
    </citation>
    <scope>NUCLEOTIDE SEQUENCE [LARGE SCALE GENOMIC DNA]</scope>
    <source>
        <strain evidence="4 5">SAG 2043</strain>
    </source>
</reference>
<dbReference type="InterPro" id="IPR003591">
    <property type="entry name" value="Leu-rich_rpt_typical-subtyp"/>
</dbReference>
<dbReference type="GO" id="GO:0005930">
    <property type="term" value="C:axoneme"/>
    <property type="evidence" value="ECO:0007669"/>
    <property type="project" value="UniProtKB-SubCell"/>
</dbReference>
<gene>
    <name evidence="4" type="ORF">WJX72_000460</name>
</gene>
<dbReference type="SMART" id="SM00365">
    <property type="entry name" value="LRR_SD22"/>
    <property type="match status" value="2"/>
</dbReference>
<dbReference type="PROSITE" id="PS51450">
    <property type="entry name" value="LRR"/>
    <property type="match status" value="1"/>
</dbReference>
<sequence length="307" mass="33584">MLPEEDLVEGAKKVVSKTLSLGELELAKCPVLTHLHGLEQLDLQRNEMVCIPQATLPLSIRKLTLTGNLLEELPGDLVGLTHLEELYAGANRLTSLKPLLQCRPLLHAGLCYNCIDTLPSLVTLQQLVSLDLSHNKLCNLVEVVERLKLLPELRNLCLKGNPFCLGPAYWPTAKPGAGVEAPAPPLPQGSCSAVWTLPINAQVRDWIRDGIRLSLIRTTTSAGPEWSAQATQATAGAGSRQEVVAEGVFRALAVLDGVTRQVAQPVRFLALPDLWDERKLRLPLDDQRHAHRQVAMLQASLRVHPGE</sequence>
<evidence type="ECO:0000313" key="4">
    <source>
        <dbReference type="EMBL" id="KAK9819628.1"/>
    </source>
</evidence>
<comment type="subcellular location">
    <subcellularLocation>
        <location evidence="1">Cytoplasm</location>
        <location evidence="1">Cytoskeleton</location>
        <location evidence="1">Cilium axoneme</location>
    </subcellularLocation>
</comment>
<protein>
    <submittedName>
        <fullName evidence="4">Uncharacterized protein</fullName>
    </submittedName>
</protein>
<dbReference type="Proteomes" id="UP001489004">
    <property type="component" value="Unassembled WGS sequence"/>
</dbReference>
<dbReference type="EMBL" id="JALJOR010000003">
    <property type="protein sequence ID" value="KAK9819628.1"/>
    <property type="molecule type" value="Genomic_DNA"/>
</dbReference>
<keyword evidence="2" id="KW-0433">Leucine-rich repeat</keyword>
<dbReference type="PANTHER" id="PTHR15454">
    <property type="entry name" value="NISCHARIN RELATED"/>
    <property type="match status" value="1"/>
</dbReference>
<evidence type="ECO:0000256" key="3">
    <source>
        <dbReference type="ARBA" id="ARBA00022737"/>
    </source>
</evidence>